<sequence>MVPAAESYSVHDDVLRNAVATAAAVAAAVANGGGGGGGGRGGDASTPNPTDLLSMLSSVMTPNQSTGARAFTEMVAASVGAGIAAGRGARKGALGASTTAVPMTRDTSTSTGRGSSPAVAVSELPRPGSFHLSRSGATNHDSVFEELALVSPLKKVKSFHFPLGSSRSLAVSAAASSTTSSTRGSDNGSDGGQEGGDRSGGRGRGGARLGAQDRERWGRQ</sequence>
<protein>
    <submittedName>
        <fullName evidence="2">Uncharacterized protein</fullName>
    </submittedName>
</protein>
<dbReference type="Proteomes" id="UP000002630">
    <property type="component" value="Linkage Group LG12"/>
</dbReference>
<organism evidence="2 3">
    <name type="scientific">Ectocarpus siliculosus</name>
    <name type="common">Brown alga</name>
    <name type="synonym">Conferva siliculosa</name>
    <dbReference type="NCBI Taxonomy" id="2880"/>
    <lineage>
        <taxon>Eukaryota</taxon>
        <taxon>Sar</taxon>
        <taxon>Stramenopiles</taxon>
        <taxon>Ochrophyta</taxon>
        <taxon>PX clade</taxon>
        <taxon>Phaeophyceae</taxon>
        <taxon>Ectocarpales</taxon>
        <taxon>Ectocarpaceae</taxon>
        <taxon>Ectocarpus</taxon>
    </lineage>
</organism>
<name>D8LJJ5_ECTSI</name>
<feature type="region of interest" description="Disordered" evidence="1">
    <location>
        <begin position="170"/>
        <end position="220"/>
    </location>
</feature>
<reference evidence="2 3" key="1">
    <citation type="journal article" date="2010" name="Nature">
        <title>The Ectocarpus genome and the independent evolution of multicellularity in brown algae.</title>
        <authorList>
            <person name="Cock J.M."/>
            <person name="Sterck L."/>
            <person name="Rouze P."/>
            <person name="Scornet D."/>
            <person name="Allen A.E."/>
            <person name="Amoutzias G."/>
            <person name="Anthouard V."/>
            <person name="Artiguenave F."/>
            <person name="Aury J.M."/>
            <person name="Badger J.H."/>
            <person name="Beszteri B."/>
            <person name="Billiau K."/>
            <person name="Bonnet E."/>
            <person name="Bothwell J.H."/>
            <person name="Bowler C."/>
            <person name="Boyen C."/>
            <person name="Brownlee C."/>
            <person name="Carrano C.J."/>
            <person name="Charrier B."/>
            <person name="Cho G.Y."/>
            <person name="Coelho S.M."/>
            <person name="Collen J."/>
            <person name="Corre E."/>
            <person name="Da Silva C."/>
            <person name="Delage L."/>
            <person name="Delaroque N."/>
            <person name="Dittami S.M."/>
            <person name="Doulbeau S."/>
            <person name="Elias M."/>
            <person name="Farnham G."/>
            <person name="Gachon C.M."/>
            <person name="Gschloessl B."/>
            <person name="Heesch S."/>
            <person name="Jabbari K."/>
            <person name="Jubin C."/>
            <person name="Kawai H."/>
            <person name="Kimura K."/>
            <person name="Kloareg B."/>
            <person name="Kupper F.C."/>
            <person name="Lang D."/>
            <person name="Le Bail A."/>
            <person name="Leblanc C."/>
            <person name="Lerouge P."/>
            <person name="Lohr M."/>
            <person name="Lopez P.J."/>
            <person name="Martens C."/>
            <person name="Maumus F."/>
            <person name="Michel G."/>
            <person name="Miranda-Saavedra D."/>
            <person name="Morales J."/>
            <person name="Moreau H."/>
            <person name="Motomura T."/>
            <person name="Nagasato C."/>
            <person name="Napoli C.A."/>
            <person name="Nelson D.R."/>
            <person name="Nyvall-Collen P."/>
            <person name="Peters A.F."/>
            <person name="Pommier C."/>
            <person name="Potin P."/>
            <person name="Poulain J."/>
            <person name="Quesneville H."/>
            <person name="Read B."/>
            <person name="Rensing S.A."/>
            <person name="Ritter A."/>
            <person name="Rousvoal S."/>
            <person name="Samanta M."/>
            <person name="Samson G."/>
            <person name="Schroeder D.C."/>
            <person name="Segurens B."/>
            <person name="Strittmatter M."/>
            <person name="Tonon T."/>
            <person name="Tregear J.W."/>
            <person name="Valentin K."/>
            <person name="von Dassow P."/>
            <person name="Yamagishi T."/>
            <person name="Van de Peer Y."/>
            <person name="Wincker P."/>
        </authorList>
    </citation>
    <scope>NUCLEOTIDE SEQUENCE [LARGE SCALE GENOMIC DNA]</scope>
    <source>
        <strain evidence="3">Ec32 / CCAP1310/4</strain>
    </source>
</reference>
<evidence type="ECO:0000313" key="2">
    <source>
        <dbReference type="EMBL" id="CBN77022.1"/>
    </source>
</evidence>
<dbReference type="InParanoid" id="D8LJJ5"/>
<feature type="compositionally biased region" description="Basic and acidic residues" evidence="1">
    <location>
        <begin position="211"/>
        <end position="220"/>
    </location>
</feature>
<gene>
    <name evidence="2" type="ORF">Esi_0026_0047</name>
</gene>
<evidence type="ECO:0000313" key="3">
    <source>
        <dbReference type="Proteomes" id="UP000002630"/>
    </source>
</evidence>
<dbReference type="AlphaFoldDB" id="D8LJJ5"/>
<feature type="compositionally biased region" description="Low complexity" evidence="1">
    <location>
        <begin position="170"/>
        <end position="188"/>
    </location>
</feature>
<dbReference type="EMBL" id="FN648442">
    <property type="protein sequence ID" value="CBN77022.1"/>
    <property type="molecule type" value="Genomic_DNA"/>
</dbReference>
<feature type="region of interest" description="Disordered" evidence="1">
    <location>
        <begin position="92"/>
        <end position="136"/>
    </location>
</feature>
<evidence type="ECO:0000256" key="1">
    <source>
        <dbReference type="SAM" id="MobiDB-lite"/>
    </source>
</evidence>
<accession>D8LJJ5</accession>
<dbReference type="EMBL" id="FN649737">
    <property type="protein sequence ID" value="CBN77022.1"/>
    <property type="molecule type" value="Genomic_DNA"/>
</dbReference>
<keyword evidence="3" id="KW-1185">Reference proteome</keyword>
<proteinExistence type="predicted"/>
<feature type="compositionally biased region" description="Low complexity" evidence="1">
    <location>
        <begin position="104"/>
        <end position="116"/>
    </location>
</feature>